<proteinExistence type="predicted"/>
<feature type="region of interest" description="Disordered" evidence="1">
    <location>
        <begin position="38"/>
        <end position="58"/>
    </location>
</feature>
<protein>
    <submittedName>
        <fullName evidence="2">Uncharacterized protein</fullName>
    </submittedName>
</protein>
<dbReference type="EMBL" id="OZ075118">
    <property type="protein sequence ID" value="CAL5091205.1"/>
    <property type="molecule type" value="Genomic_DNA"/>
</dbReference>
<dbReference type="AlphaFoldDB" id="A0ABC9GDJ0"/>
<evidence type="ECO:0000313" key="2">
    <source>
        <dbReference type="EMBL" id="CAL5091205.1"/>
    </source>
</evidence>
<evidence type="ECO:0000256" key="1">
    <source>
        <dbReference type="SAM" id="MobiDB-lite"/>
    </source>
</evidence>
<dbReference type="PANTHER" id="PTHR33085">
    <property type="entry name" value="OS12G0113100 PROTEIN-RELATED"/>
    <property type="match status" value="1"/>
</dbReference>
<reference evidence="2 3" key="2">
    <citation type="submission" date="2024-10" db="EMBL/GenBank/DDBJ databases">
        <authorList>
            <person name="Ryan C."/>
        </authorList>
    </citation>
    <scope>NUCLEOTIDE SEQUENCE [LARGE SCALE GENOMIC DNA]</scope>
</reference>
<dbReference type="Proteomes" id="UP001497457">
    <property type="component" value="Chromosome 8b"/>
</dbReference>
<dbReference type="Pfam" id="PF07893">
    <property type="entry name" value="DUF1668"/>
    <property type="match status" value="1"/>
</dbReference>
<dbReference type="InterPro" id="IPR012871">
    <property type="entry name" value="DUF1668_ORYSA"/>
</dbReference>
<accession>A0ABC9GDJ0</accession>
<gene>
    <name evidence="2" type="ORF">URODEC1_LOCUS114249</name>
</gene>
<dbReference type="PANTHER" id="PTHR33085:SF102">
    <property type="entry name" value="DUF1618 DOMAIN-CONTAINING PROTEIN"/>
    <property type="match status" value="1"/>
</dbReference>
<keyword evidence="3" id="KW-1185">Reference proteome</keyword>
<organism evidence="2 3">
    <name type="scientific">Urochloa decumbens</name>
    <dbReference type="NCBI Taxonomy" id="240449"/>
    <lineage>
        <taxon>Eukaryota</taxon>
        <taxon>Viridiplantae</taxon>
        <taxon>Streptophyta</taxon>
        <taxon>Embryophyta</taxon>
        <taxon>Tracheophyta</taxon>
        <taxon>Spermatophyta</taxon>
        <taxon>Magnoliopsida</taxon>
        <taxon>Liliopsida</taxon>
        <taxon>Poales</taxon>
        <taxon>Poaceae</taxon>
        <taxon>PACMAD clade</taxon>
        <taxon>Panicoideae</taxon>
        <taxon>Panicodae</taxon>
        <taxon>Paniceae</taxon>
        <taxon>Melinidinae</taxon>
        <taxon>Urochloa</taxon>
    </lineage>
</organism>
<name>A0ABC9GDJ0_9POAL</name>
<sequence>MIRRRFVNLVVDNYSTGERSLHRLDAVKHLFYPSTAKAEAAHDAKKNNNGVRTPPEIGTLRRLPPPTMHLGTFPTSVHPCCLEDTFMLLSHRTSDGRILHANSKKGLTHIYDAGAGSTTVIPTLQRWKGGRPIMISIGGAGTGAKEEGKERVYVMSNYCCDDSFEVLDFSQHPHKWEPLPLLPCAKSYDSNIRSFTVVDGGSTICVSTESIGTYCFDTRSHEWRKAGDWKLPFLDQAEYVPELETWLGFSLSHFCFKPKHLCASSDLSAMDAQREPKLQHVWEDLNPPSEEEFLELGGNFQGTVLKRSVNWYPYGQHLVNLGGGRFCIAKVFQVQQEITLHFEGDTTVGEEFVILIGVEVVRGGDNGEDGLRMVKHKSKRYVFTSDRIRCVL</sequence>
<reference evidence="3" key="1">
    <citation type="submission" date="2024-06" db="EMBL/GenBank/DDBJ databases">
        <authorList>
            <person name="Ryan C."/>
        </authorList>
    </citation>
    <scope>NUCLEOTIDE SEQUENCE [LARGE SCALE GENOMIC DNA]</scope>
</reference>
<evidence type="ECO:0000313" key="3">
    <source>
        <dbReference type="Proteomes" id="UP001497457"/>
    </source>
</evidence>